<feature type="domain" description="GapR-like DNA-binding" evidence="1">
    <location>
        <begin position="14"/>
        <end position="84"/>
    </location>
</feature>
<comment type="caution">
    <text evidence="2">The sequence shown here is derived from an EMBL/GenBank/DDBJ whole genome shotgun (WGS) entry which is preliminary data.</text>
</comment>
<dbReference type="RefSeq" id="WP_034825837.1">
    <property type="nucleotide sequence ID" value="NZ_AWFA01000014.1"/>
</dbReference>
<name>A0A062U5R7_9PROT</name>
<gene>
    <name evidence="2" type="ORF">HY3_08240</name>
</gene>
<dbReference type="EMBL" id="AWFB01000004">
    <property type="protein sequence ID" value="RAN35520.1"/>
    <property type="molecule type" value="Genomic_DNA"/>
</dbReference>
<accession>A0A328JW76</accession>
<dbReference type="OrthoDB" id="9813793at2"/>
<organism evidence="2 3">
    <name type="scientific">Hyphomonas pacifica</name>
    <dbReference type="NCBI Taxonomy" id="1280941"/>
    <lineage>
        <taxon>Bacteria</taxon>
        <taxon>Pseudomonadati</taxon>
        <taxon>Pseudomonadota</taxon>
        <taxon>Alphaproteobacteria</taxon>
        <taxon>Hyphomonadales</taxon>
        <taxon>Hyphomonadaceae</taxon>
        <taxon>Hyphomonas</taxon>
    </lineage>
</organism>
<accession>A0A062U5R7</accession>
<evidence type="ECO:0000259" key="1">
    <source>
        <dbReference type="Pfam" id="PF10073"/>
    </source>
</evidence>
<reference evidence="2 3" key="1">
    <citation type="submission" date="2013-04" db="EMBL/GenBank/DDBJ databases">
        <title>Hyphomonas sp. T24B3 Genome Sequencing.</title>
        <authorList>
            <person name="Lai Q."/>
            <person name="Shao Z."/>
        </authorList>
    </citation>
    <scope>NUCLEOTIDE SEQUENCE [LARGE SCALE GENOMIC DNA]</scope>
    <source>
        <strain evidence="2 3">T24B3</strain>
    </source>
</reference>
<evidence type="ECO:0000313" key="2">
    <source>
        <dbReference type="EMBL" id="RAN35520.1"/>
    </source>
</evidence>
<dbReference type="AlphaFoldDB" id="A0A062U5R7"/>
<dbReference type="NCBIfam" id="NF010247">
    <property type="entry name" value="PRK13694.1"/>
    <property type="match status" value="1"/>
</dbReference>
<protein>
    <recommendedName>
        <fullName evidence="1">GapR-like DNA-binding domain-containing protein</fullName>
    </recommendedName>
</protein>
<dbReference type="eggNOG" id="COG3750">
    <property type="taxonomic scope" value="Bacteria"/>
</dbReference>
<sequence length="86" mass="10008">MDDASIQHLTEATREKLRQTVSKIERLEEEKKEVAEQIKEIYAEAKAFGFDTKALRQVIKLRKQDRAEREEAEMVLETYLIALGEA</sequence>
<keyword evidence="3" id="KW-1185">Reference proteome</keyword>
<evidence type="ECO:0000313" key="3">
    <source>
        <dbReference type="Proteomes" id="UP000249123"/>
    </source>
</evidence>
<dbReference type="GO" id="GO:0003677">
    <property type="term" value="F:DNA binding"/>
    <property type="evidence" value="ECO:0007669"/>
    <property type="project" value="InterPro"/>
</dbReference>
<dbReference type="Pfam" id="PF10073">
    <property type="entry name" value="GapR_DNA-bd"/>
    <property type="match status" value="1"/>
</dbReference>
<dbReference type="STRING" id="1280941.HY2_11450"/>
<dbReference type="Proteomes" id="UP000249123">
    <property type="component" value="Unassembled WGS sequence"/>
</dbReference>
<proteinExistence type="predicted"/>
<dbReference type="InterPro" id="IPR046367">
    <property type="entry name" value="GapR-like_DNA-bd"/>
</dbReference>